<evidence type="ECO:0000313" key="2">
    <source>
        <dbReference type="EMBL" id="MFI6504876.1"/>
    </source>
</evidence>
<reference evidence="2 3" key="1">
    <citation type="submission" date="2024-10" db="EMBL/GenBank/DDBJ databases">
        <title>The Natural Products Discovery Center: Release of the First 8490 Sequenced Strains for Exploring Actinobacteria Biosynthetic Diversity.</title>
        <authorList>
            <person name="Kalkreuter E."/>
            <person name="Kautsar S.A."/>
            <person name="Yang D."/>
            <person name="Bader C.D."/>
            <person name="Teijaro C.N."/>
            <person name="Fluegel L."/>
            <person name="Davis C.M."/>
            <person name="Simpson J.R."/>
            <person name="Lauterbach L."/>
            <person name="Steele A.D."/>
            <person name="Gui C."/>
            <person name="Meng S."/>
            <person name="Li G."/>
            <person name="Viehrig K."/>
            <person name="Ye F."/>
            <person name="Su P."/>
            <person name="Kiefer A.F."/>
            <person name="Nichols A."/>
            <person name="Cepeda A.J."/>
            <person name="Yan W."/>
            <person name="Fan B."/>
            <person name="Jiang Y."/>
            <person name="Adhikari A."/>
            <person name="Zheng C.-J."/>
            <person name="Schuster L."/>
            <person name="Cowan T.M."/>
            <person name="Smanski M.J."/>
            <person name="Chevrette M.G."/>
            <person name="De Carvalho L.P.S."/>
            <person name="Shen B."/>
        </authorList>
    </citation>
    <scope>NUCLEOTIDE SEQUENCE [LARGE SCALE GENOMIC DNA]</scope>
    <source>
        <strain evidence="2 3">NPDC050545</strain>
    </source>
</reference>
<feature type="domain" description="HTH marR-type" evidence="1">
    <location>
        <begin position="17"/>
        <end position="65"/>
    </location>
</feature>
<gene>
    <name evidence="2" type="ORF">ACIBG2_46350</name>
</gene>
<dbReference type="Pfam" id="PF12802">
    <property type="entry name" value="MarR_2"/>
    <property type="match status" value="1"/>
</dbReference>
<dbReference type="Gene3D" id="1.10.10.10">
    <property type="entry name" value="Winged helix-like DNA-binding domain superfamily/Winged helix DNA-binding domain"/>
    <property type="match status" value="1"/>
</dbReference>
<protein>
    <submittedName>
        <fullName evidence="2">Helix-turn-helix transcriptional regulator</fullName>
    </submittedName>
</protein>
<dbReference type="InterPro" id="IPR036390">
    <property type="entry name" value="WH_DNA-bd_sf"/>
</dbReference>
<name>A0ABW7Z9N5_9ACTN</name>
<evidence type="ECO:0000313" key="3">
    <source>
        <dbReference type="Proteomes" id="UP001612741"/>
    </source>
</evidence>
<proteinExistence type="predicted"/>
<dbReference type="EMBL" id="JBITGY010000016">
    <property type="protein sequence ID" value="MFI6504876.1"/>
    <property type="molecule type" value="Genomic_DNA"/>
</dbReference>
<dbReference type="Proteomes" id="UP001612741">
    <property type="component" value="Unassembled WGS sequence"/>
</dbReference>
<accession>A0ABW7Z9N5</accession>
<dbReference type="InterPro" id="IPR000835">
    <property type="entry name" value="HTH_MarR-typ"/>
</dbReference>
<evidence type="ECO:0000259" key="1">
    <source>
        <dbReference type="Pfam" id="PF12802"/>
    </source>
</evidence>
<dbReference type="InterPro" id="IPR036388">
    <property type="entry name" value="WH-like_DNA-bd_sf"/>
</dbReference>
<dbReference type="SUPFAM" id="SSF46785">
    <property type="entry name" value="Winged helix' DNA-binding domain"/>
    <property type="match status" value="1"/>
</dbReference>
<comment type="caution">
    <text evidence="2">The sequence shown here is derived from an EMBL/GenBank/DDBJ whole genome shotgun (WGS) entry which is preliminary data.</text>
</comment>
<keyword evidence="3" id="KW-1185">Reference proteome</keyword>
<organism evidence="2 3">
    <name type="scientific">Nonomuraea typhae</name>
    <dbReference type="NCBI Taxonomy" id="2603600"/>
    <lineage>
        <taxon>Bacteria</taxon>
        <taxon>Bacillati</taxon>
        <taxon>Actinomycetota</taxon>
        <taxon>Actinomycetes</taxon>
        <taxon>Streptosporangiales</taxon>
        <taxon>Streptosporangiaceae</taxon>
        <taxon>Nonomuraea</taxon>
    </lineage>
</organism>
<sequence length="99" mass="11830">MRQPERERPTWTFLTHHARVLLEIARNPEVRLREVASGIGITERTVQIIVNDLRAAGYLDRERVGRRNRYSLNTELRFRYPTEADVPVRRLIDMFADRR</sequence>
<dbReference type="RefSeq" id="WP_397090811.1">
    <property type="nucleotide sequence ID" value="NZ_JBITGY010000016.1"/>
</dbReference>